<dbReference type="Gene3D" id="1.25.40.10">
    <property type="entry name" value="Tetratricopeptide repeat domain"/>
    <property type="match status" value="1"/>
</dbReference>
<dbReference type="SUPFAM" id="SSF48452">
    <property type="entry name" value="TPR-like"/>
    <property type="match status" value="2"/>
</dbReference>
<keyword evidence="3" id="KW-1185">Reference proteome</keyword>
<reference evidence="2 3" key="1">
    <citation type="submission" date="2021-11" db="EMBL/GenBank/DDBJ databases">
        <title>Genomic of Niabella pedocola.</title>
        <authorList>
            <person name="Wu T."/>
        </authorList>
    </citation>
    <scope>NUCLEOTIDE SEQUENCE [LARGE SCALE GENOMIC DNA]</scope>
    <source>
        <strain evidence="2 3">JCM 31011</strain>
    </source>
</reference>
<comment type="caution">
    <text evidence="2">The sequence shown here is derived from an EMBL/GenBank/DDBJ whole genome shotgun (WGS) entry which is preliminary data.</text>
</comment>
<evidence type="ECO:0008006" key="4">
    <source>
        <dbReference type="Google" id="ProtNLM"/>
    </source>
</evidence>
<dbReference type="InterPro" id="IPR011990">
    <property type="entry name" value="TPR-like_helical_dom_sf"/>
</dbReference>
<evidence type="ECO:0000256" key="1">
    <source>
        <dbReference type="SAM" id="SignalP"/>
    </source>
</evidence>
<feature type="signal peptide" evidence="1">
    <location>
        <begin position="1"/>
        <end position="19"/>
    </location>
</feature>
<dbReference type="Proteomes" id="UP001199816">
    <property type="component" value="Unassembled WGS sequence"/>
</dbReference>
<name>A0ABS8Q0Q9_9BACT</name>
<evidence type="ECO:0000313" key="3">
    <source>
        <dbReference type="Proteomes" id="UP001199816"/>
    </source>
</evidence>
<proteinExistence type="predicted"/>
<dbReference type="RefSeq" id="WP_231008710.1">
    <property type="nucleotide sequence ID" value="NZ_JAJNEC010000008.1"/>
</dbReference>
<protein>
    <recommendedName>
        <fullName evidence="4">Tetratricopeptide repeat protein</fullName>
    </recommendedName>
</protein>
<sequence>MSKKLIIILLSLGPLLAGAQEGYDPLKVLSFYKNQDYEQALRYLTVTPAPENEQYLFDLGYVHYMNDHAADATAAFLKLYQKNPNLQPPQLYLAMLYDRAGDEYSALHHYKNLIALDSGNYKYWHYAAGEWSKLKQPDSAIAYIRKSYTLNPTAGRVVYDLCTYLDNARQKKEAEQLVDRFLRSDSSYFPLIGKKVDLCFSAGRYTEAIAWGERLRTRNASPINLSAAYIHLLYSYLNLKQPDSVLSIYNWLLLQGVGGESATYGAALAHAIKKNYAMSDSLLTECINYNIQEMAATYLRAKANNAVAVKNYSQAMALYDTSYYIFKDPVDLFQAGRISDNYLKNRMQATGYYKKFLRYRPTPKTNDEVTITRYIKEFLNPQKN</sequence>
<gene>
    <name evidence="2" type="ORF">LQ567_25280</name>
</gene>
<keyword evidence="1" id="KW-0732">Signal</keyword>
<feature type="chain" id="PRO_5045561307" description="Tetratricopeptide repeat protein" evidence="1">
    <location>
        <begin position="20"/>
        <end position="384"/>
    </location>
</feature>
<accession>A0ABS8Q0Q9</accession>
<dbReference type="EMBL" id="JAJNEC010000008">
    <property type="protein sequence ID" value="MCD2426122.1"/>
    <property type="molecule type" value="Genomic_DNA"/>
</dbReference>
<evidence type="ECO:0000313" key="2">
    <source>
        <dbReference type="EMBL" id="MCD2426122.1"/>
    </source>
</evidence>
<organism evidence="2 3">
    <name type="scientific">Niabella pedocola</name>
    <dbReference type="NCBI Taxonomy" id="1752077"/>
    <lineage>
        <taxon>Bacteria</taxon>
        <taxon>Pseudomonadati</taxon>
        <taxon>Bacteroidota</taxon>
        <taxon>Chitinophagia</taxon>
        <taxon>Chitinophagales</taxon>
        <taxon>Chitinophagaceae</taxon>
        <taxon>Niabella</taxon>
    </lineage>
</organism>